<organism evidence="2 3">
    <name type="scientific">Apodospora peruviana</name>
    <dbReference type="NCBI Taxonomy" id="516989"/>
    <lineage>
        <taxon>Eukaryota</taxon>
        <taxon>Fungi</taxon>
        <taxon>Dikarya</taxon>
        <taxon>Ascomycota</taxon>
        <taxon>Pezizomycotina</taxon>
        <taxon>Sordariomycetes</taxon>
        <taxon>Sordariomycetidae</taxon>
        <taxon>Sordariales</taxon>
        <taxon>Lasiosphaeriaceae</taxon>
        <taxon>Apodospora</taxon>
    </lineage>
</organism>
<dbReference type="Pfam" id="PF00300">
    <property type="entry name" value="His_Phos_1"/>
    <property type="match status" value="1"/>
</dbReference>
<evidence type="ECO:0000313" key="2">
    <source>
        <dbReference type="EMBL" id="KAK3314012.1"/>
    </source>
</evidence>
<keyword evidence="3" id="KW-1185">Reference proteome</keyword>
<dbReference type="AlphaFoldDB" id="A0AAE0LZZ2"/>
<name>A0AAE0LZZ2_9PEZI</name>
<sequence>MIRFLNPKRRNGNGTTSWQDAELTPKGEAQVSALNTFWKNSLRTSKIPIPQRFYVGPMARGLSTANTTRSDLPITFSPIVKELLREPINVCTCAWRHPKSWIQSRYPAYAFEPGFTEEDELWKRDFVIEDTAGLLALTKTLLDDVFATDKGTFISFTTHGVVIQPILQLIGHPNPSYNPRPGEVIPVLVKAKRNEVVESATAANPPTPAKTCSLPGGTP</sequence>
<proteinExistence type="predicted"/>
<accession>A0AAE0LZZ2</accession>
<dbReference type="Proteomes" id="UP001283341">
    <property type="component" value="Unassembled WGS sequence"/>
</dbReference>
<comment type="caution">
    <text evidence="2">The sequence shown here is derived from an EMBL/GenBank/DDBJ whole genome shotgun (WGS) entry which is preliminary data.</text>
</comment>
<evidence type="ECO:0000256" key="1">
    <source>
        <dbReference type="SAM" id="MobiDB-lite"/>
    </source>
</evidence>
<dbReference type="InterPro" id="IPR013078">
    <property type="entry name" value="His_Pase_superF_clade-1"/>
</dbReference>
<gene>
    <name evidence="2" type="ORF">B0H66DRAFT_607247</name>
</gene>
<dbReference type="InterPro" id="IPR029033">
    <property type="entry name" value="His_PPase_superfam"/>
</dbReference>
<evidence type="ECO:0000313" key="3">
    <source>
        <dbReference type="Proteomes" id="UP001283341"/>
    </source>
</evidence>
<feature type="region of interest" description="Disordered" evidence="1">
    <location>
        <begin position="1"/>
        <end position="20"/>
    </location>
</feature>
<dbReference type="Gene3D" id="3.40.50.1240">
    <property type="entry name" value="Phosphoglycerate mutase-like"/>
    <property type="match status" value="1"/>
</dbReference>
<protein>
    <recommendedName>
        <fullName evidence="4">Phosphoglycerate mutase</fullName>
    </recommendedName>
</protein>
<feature type="compositionally biased region" description="Basic residues" evidence="1">
    <location>
        <begin position="1"/>
        <end position="11"/>
    </location>
</feature>
<dbReference type="SUPFAM" id="SSF53254">
    <property type="entry name" value="Phosphoglycerate mutase-like"/>
    <property type="match status" value="1"/>
</dbReference>
<feature type="region of interest" description="Disordered" evidence="1">
    <location>
        <begin position="199"/>
        <end position="219"/>
    </location>
</feature>
<reference evidence="2" key="1">
    <citation type="journal article" date="2023" name="Mol. Phylogenet. Evol.">
        <title>Genome-scale phylogeny and comparative genomics of the fungal order Sordariales.</title>
        <authorList>
            <person name="Hensen N."/>
            <person name="Bonometti L."/>
            <person name="Westerberg I."/>
            <person name="Brannstrom I.O."/>
            <person name="Guillou S."/>
            <person name="Cros-Aarteil S."/>
            <person name="Calhoun S."/>
            <person name="Haridas S."/>
            <person name="Kuo A."/>
            <person name="Mondo S."/>
            <person name="Pangilinan J."/>
            <person name="Riley R."/>
            <person name="LaButti K."/>
            <person name="Andreopoulos B."/>
            <person name="Lipzen A."/>
            <person name="Chen C."/>
            <person name="Yan M."/>
            <person name="Daum C."/>
            <person name="Ng V."/>
            <person name="Clum A."/>
            <person name="Steindorff A."/>
            <person name="Ohm R.A."/>
            <person name="Martin F."/>
            <person name="Silar P."/>
            <person name="Natvig D.O."/>
            <person name="Lalanne C."/>
            <person name="Gautier V."/>
            <person name="Ament-Velasquez S.L."/>
            <person name="Kruys A."/>
            <person name="Hutchinson M.I."/>
            <person name="Powell A.J."/>
            <person name="Barry K."/>
            <person name="Miller A.N."/>
            <person name="Grigoriev I.V."/>
            <person name="Debuchy R."/>
            <person name="Gladieux P."/>
            <person name="Hiltunen Thoren M."/>
            <person name="Johannesson H."/>
        </authorList>
    </citation>
    <scope>NUCLEOTIDE SEQUENCE</scope>
    <source>
        <strain evidence="2">CBS 118394</strain>
    </source>
</reference>
<evidence type="ECO:0008006" key="4">
    <source>
        <dbReference type="Google" id="ProtNLM"/>
    </source>
</evidence>
<reference evidence="2" key="2">
    <citation type="submission" date="2023-06" db="EMBL/GenBank/DDBJ databases">
        <authorList>
            <consortium name="Lawrence Berkeley National Laboratory"/>
            <person name="Haridas S."/>
            <person name="Hensen N."/>
            <person name="Bonometti L."/>
            <person name="Westerberg I."/>
            <person name="Brannstrom I.O."/>
            <person name="Guillou S."/>
            <person name="Cros-Aarteil S."/>
            <person name="Calhoun S."/>
            <person name="Kuo A."/>
            <person name="Mondo S."/>
            <person name="Pangilinan J."/>
            <person name="Riley R."/>
            <person name="Labutti K."/>
            <person name="Andreopoulos B."/>
            <person name="Lipzen A."/>
            <person name="Chen C."/>
            <person name="Yanf M."/>
            <person name="Daum C."/>
            <person name="Ng V."/>
            <person name="Clum A."/>
            <person name="Steindorff A."/>
            <person name="Ohm R."/>
            <person name="Martin F."/>
            <person name="Silar P."/>
            <person name="Natvig D."/>
            <person name="Lalanne C."/>
            <person name="Gautier V."/>
            <person name="Ament-Velasquez S.L."/>
            <person name="Kruys A."/>
            <person name="Hutchinson M.I."/>
            <person name="Powell A.J."/>
            <person name="Barry K."/>
            <person name="Miller A.N."/>
            <person name="Grigoriev I.V."/>
            <person name="Debuchy R."/>
            <person name="Gladieux P."/>
            <person name="Thoren M.H."/>
            <person name="Johannesson H."/>
        </authorList>
    </citation>
    <scope>NUCLEOTIDE SEQUENCE</scope>
    <source>
        <strain evidence="2">CBS 118394</strain>
    </source>
</reference>
<dbReference type="EMBL" id="JAUEDM010000007">
    <property type="protein sequence ID" value="KAK3314012.1"/>
    <property type="molecule type" value="Genomic_DNA"/>
</dbReference>